<keyword evidence="3" id="KW-0732">Signal</keyword>
<dbReference type="InterPro" id="IPR006143">
    <property type="entry name" value="RND_pump_MFP"/>
</dbReference>
<dbReference type="Gene3D" id="2.40.50.100">
    <property type="match status" value="1"/>
</dbReference>
<dbReference type="PANTHER" id="PTHR30097:SF4">
    <property type="entry name" value="SLR6042 PROTEIN"/>
    <property type="match status" value="1"/>
</dbReference>
<dbReference type="OrthoDB" id="9814657at2"/>
<dbReference type="NCBIfam" id="TIGR01730">
    <property type="entry name" value="RND_mfp"/>
    <property type="match status" value="1"/>
</dbReference>
<accession>A0A562SMW5</accession>
<dbReference type="GO" id="GO:0016020">
    <property type="term" value="C:membrane"/>
    <property type="evidence" value="ECO:0007669"/>
    <property type="project" value="InterPro"/>
</dbReference>
<dbReference type="GO" id="GO:0015679">
    <property type="term" value="P:plasma membrane copper ion transport"/>
    <property type="evidence" value="ECO:0007669"/>
    <property type="project" value="TreeGrafter"/>
</dbReference>
<proteinExistence type="inferred from homology"/>
<dbReference type="InterPro" id="IPR051909">
    <property type="entry name" value="MFP_Cation_Efflux"/>
</dbReference>
<dbReference type="RefSeq" id="WP_145718869.1">
    <property type="nucleotide sequence ID" value="NZ_BAAAFY010000006.1"/>
</dbReference>
<dbReference type="GO" id="GO:0030313">
    <property type="term" value="C:cell envelope"/>
    <property type="evidence" value="ECO:0007669"/>
    <property type="project" value="TreeGrafter"/>
</dbReference>
<gene>
    <name evidence="4" type="ORF">LX66_5205</name>
</gene>
<evidence type="ECO:0000313" key="5">
    <source>
        <dbReference type="Proteomes" id="UP000316778"/>
    </source>
</evidence>
<dbReference type="GO" id="GO:0060003">
    <property type="term" value="P:copper ion export"/>
    <property type="evidence" value="ECO:0007669"/>
    <property type="project" value="TreeGrafter"/>
</dbReference>
<keyword evidence="5" id="KW-1185">Reference proteome</keyword>
<dbReference type="Gene3D" id="2.40.30.170">
    <property type="match status" value="1"/>
</dbReference>
<dbReference type="SUPFAM" id="SSF111369">
    <property type="entry name" value="HlyD-like secretion proteins"/>
    <property type="match status" value="1"/>
</dbReference>
<dbReference type="EMBL" id="VLLG01000006">
    <property type="protein sequence ID" value="TWI82629.1"/>
    <property type="molecule type" value="Genomic_DNA"/>
</dbReference>
<dbReference type="Proteomes" id="UP000316778">
    <property type="component" value="Unassembled WGS sequence"/>
</dbReference>
<evidence type="ECO:0000256" key="1">
    <source>
        <dbReference type="ARBA" id="ARBA00009477"/>
    </source>
</evidence>
<comment type="caution">
    <text evidence="4">The sequence shown here is derived from an EMBL/GenBank/DDBJ whole genome shotgun (WGS) entry which is preliminary data.</text>
</comment>
<feature type="signal peptide" evidence="3">
    <location>
        <begin position="1"/>
        <end position="23"/>
    </location>
</feature>
<name>A0A562SMW5_CHIJA</name>
<keyword evidence="2" id="KW-0813">Transport</keyword>
<dbReference type="GO" id="GO:0022857">
    <property type="term" value="F:transmembrane transporter activity"/>
    <property type="evidence" value="ECO:0007669"/>
    <property type="project" value="InterPro"/>
</dbReference>
<feature type="chain" id="PRO_5022099115" evidence="3">
    <location>
        <begin position="24"/>
        <end position="420"/>
    </location>
</feature>
<dbReference type="PANTHER" id="PTHR30097">
    <property type="entry name" value="CATION EFFLUX SYSTEM PROTEIN CUSB"/>
    <property type="match status" value="1"/>
</dbReference>
<dbReference type="Gene3D" id="1.10.287.470">
    <property type="entry name" value="Helix hairpin bin"/>
    <property type="match status" value="1"/>
</dbReference>
<evidence type="ECO:0000256" key="2">
    <source>
        <dbReference type="ARBA" id="ARBA00022448"/>
    </source>
</evidence>
<dbReference type="PROSITE" id="PS51257">
    <property type="entry name" value="PROKAR_LIPOPROTEIN"/>
    <property type="match status" value="1"/>
</dbReference>
<dbReference type="AlphaFoldDB" id="A0A562SMW5"/>
<organism evidence="4 5">
    <name type="scientific">Chitinophaga japonensis</name>
    <name type="common">Flexibacter japonensis</name>
    <dbReference type="NCBI Taxonomy" id="104662"/>
    <lineage>
        <taxon>Bacteria</taxon>
        <taxon>Pseudomonadati</taxon>
        <taxon>Bacteroidota</taxon>
        <taxon>Chitinophagia</taxon>
        <taxon>Chitinophagales</taxon>
        <taxon>Chitinophagaceae</taxon>
        <taxon>Chitinophaga</taxon>
    </lineage>
</organism>
<reference evidence="4 5" key="1">
    <citation type="journal article" date="2013" name="Stand. Genomic Sci.">
        <title>Genomic Encyclopedia of Type Strains, Phase I: The one thousand microbial genomes (KMG-I) project.</title>
        <authorList>
            <person name="Kyrpides N.C."/>
            <person name="Woyke T."/>
            <person name="Eisen J.A."/>
            <person name="Garrity G."/>
            <person name="Lilburn T.G."/>
            <person name="Beck B.J."/>
            <person name="Whitman W.B."/>
            <person name="Hugenholtz P."/>
            <person name="Klenk H.P."/>
        </authorList>
    </citation>
    <scope>NUCLEOTIDE SEQUENCE [LARGE SCALE GENOMIC DNA]</scope>
    <source>
        <strain evidence="4 5">DSM 13484</strain>
    </source>
</reference>
<sequence length="420" mass="46465">MKHFQYKTVYFSFCFLLSSLLLYSCGGSTDKKEVKTEVAANEKEGQEEHTDVVEISEQQLKAVGITIGNLEQKNLNAVVKASGQLAAPPQNQADVNVLMGGIVRKITVLEGQSIEKGKPVVWLENQEFVKMQQEYLTTRNAFAFTQEELKRQQELNQAEAGTGKVLQQAQANYNAEKAKLLGLEKQLQQLGINPVAVVNGTLVTQIPVVAPISGTIGHISINTGTFAEPGKPLMEIIDNSEIHCDLIVFEKDLFKVKTGQKVNFILTNQNNQQIHGEIYGINKSFEDASKGIIVHAIIRDAARYRLIPGMYVTALIDVGNQLTTAVPVDALVRSEGKDFIYMLAGLEEKSAEQPKEEGEEKKDEVGKHYQFKKVEVVTGVTELGYTQITPLEELPEKAQIITKGAFYVLSKSRGGEEEEH</sequence>
<evidence type="ECO:0000256" key="3">
    <source>
        <dbReference type="SAM" id="SignalP"/>
    </source>
</evidence>
<protein>
    <submittedName>
        <fullName evidence="4">Cobalt-zinc-cadmium efflux system membrane fusion protein</fullName>
    </submittedName>
</protein>
<evidence type="ECO:0000313" key="4">
    <source>
        <dbReference type="EMBL" id="TWI82629.1"/>
    </source>
</evidence>
<comment type="similarity">
    <text evidence="1">Belongs to the membrane fusion protein (MFP) (TC 8.A.1) family.</text>
</comment>